<dbReference type="EMBL" id="BAAAEI010000006">
    <property type="protein sequence ID" value="GAA0349887.1"/>
    <property type="molecule type" value="Genomic_DNA"/>
</dbReference>
<accession>A0ABN0WY15</accession>
<dbReference type="Gene3D" id="3.30.565.10">
    <property type="entry name" value="Histidine kinase-like ATPase, C-terminal domain"/>
    <property type="match status" value="1"/>
</dbReference>
<evidence type="ECO:0000259" key="12">
    <source>
        <dbReference type="PROSITE" id="PS50109"/>
    </source>
</evidence>
<keyword evidence="14" id="KW-0547">Nucleotide-binding</keyword>
<evidence type="ECO:0000256" key="2">
    <source>
        <dbReference type="ARBA" id="ARBA00004141"/>
    </source>
</evidence>
<organism evidence="14 15">
    <name type="scientific">Bowmanella denitrificans</name>
    <dbReference type="NCBI Taxonomy" id="366582"/>
    <lineage>
        <taxon>Bacteria</taxon>
        <taxon>Pseudomonadati</taxon>
        <taxon>Pseudomonadota</taxon>
        <taxon>Gammaproteobacteria</taxon>
        <taxon>Alteromonadales</taxon>
        <taxon>Alteromonadaceae</taxon>
        <taxon>Bowmanella</taxon>
    </lineage>
</organism>
<dbReference type="EC" id="2.7.13.3" evidence="3"/>
<evidence type="ECO:0000256" key="10">
    <source>
        <dbReference type="ARBA" id="ARBA00023136"/>
    </source>
</evidence>
<comment type="subcellular location">
    <subcellularLocation>
        <location evidence="2">Membrane</location>
        <topology evidence="2">Multi-pass membrane protein</topology>
    </subcellularLocation>
</comment>
<proteinExistence type="predicted"/>
<dbReference type="SUPFAM" id="SSF47384">
    <property type="entry name" value="Homodimeric domain of signal transducing histidine kinase"/>
    <property type="match status" value="1"/>
</dbReference>
<protein>
    <recommendedName>
        <fullName evidence="3">histidine kinase</fullName>
        <ecNumber evidence="3">2.7.13.3</ecNumber>
    </recommendedName>
</protein>
<dbReference type="CDD" id="cd00075">
    <property type="entry name" value="HATPase"/>
    <property type="match status" value="1"/>
</dbReference>
<evidence type="ECO:0000256" key="4">
    <source>
        <dbReference type="ARBA" id="ARBA00022553"/>
    </source>
</evidence>
<keyword evidence="9" id="KW-0902">Two-component regulatory system</keyword>
<feature type="domain" description="HAMP" evidence="13">
    <location>
        <begin position="190"/>
        <end position="243"/>
    </location>
</feature>
<dbReference type="PRINTS" id="PR00344">
    <property type="entry name" value="BCTRLSENSOR"/>
</dbReference>
<dbReference type="InterPro" id="IPR003594">
    <property type="entry name" value="HATPase_dom"/>
</dbReference>
<evidence type="ECO:0000259" key="13">
    <source>
        <dbReference type="PROSITE" id="PS50885"/>
    </source>
</evidence>
<dbReference type="InterPro" id="IPR050428">
    <property type="entry name" value="TCS_sensor_his_kinase"/>
</dbReference>
<dbReference type="PROSITE" id="PS50885">
    <property type="entry name" value="HAMP"/>
    <property type="match status" value="1"/>
</dbReference>
<keyword evidence="14" id="KW-0067">ATP-binding</keyword>
<feature type="transmembrane region" description="Helical" evidence="11">
    <location>
        <begin position="12"/>
        <end position="34"/>
    </location>
</feature>
<comment type="caution">
    <text evidence="14">The sequence shown here is derived from an EMBL/GenBank/DDBJ whole genome shotgun (WGS) entry which is preliminary data.</text>
</comment>
<keyword evidence="8 11" id="KW-1133">Transmembrane helix</keyword>
<dbReference type="InterPro" id="IPR003660">
    <property type="entry name" value="HAMP_dom"/>
</dbReference>
<dbReference type="InterPro" id="IPR036890">
    <property type="entry name" value="HATPase_C_sf"/>
</dbReference>
<keyword evidence="5" id="KW-0808">Transferase</keyword>
<sequence>MKLSQRSLARRLFLHFLFIGGGVFALIGLMLYLFSINFANLAVEQSMFGMTEDIQENLYFDAQGSLQYSSDSVAEKWGYDALYNNLGFRVMDRQSGQILLTSIPEPEQQHLIARLPQQIPLGYSNLADDTDCYRILFELEGRQLLVDLARNDLLGELANEAVMPVLEKVSILTMGAAFLVFIFVTYLSVRTLVKPVNDVAAQLQQIKPNQLDVRLPVDQLPSEILPLVQSLNGAMDRVEKGFNEQKRFVANAAHELRTPLAVLTTRVELAELPDDVSTPILGDARYMSRVVEQLLDLSRAQNQSAYRHKAVDLNKVGKDVCMLLGPLSVTYDKELEMESGEGDCRVHGDQGALIILTKNLLENALKHASPGALVKLVIGADSLSVIDSGPGIDEADRVKLFERFWRKDQTSLSGSGLGLSIVSEIAHAHNASITVIGKNNLGGASFIVRFDSHVSAADTLT</sequence>
<keyword evidence="6 11" id="KW-0812">Transmembrane</keyword>
<name>A0ABN0WY15_9ALTE</name>
<dbReference type="GO" id="GO:0005524">
    <property type="term" value="F:ATP binding"/>
    <property type="evidence" value="ECO:0007669"/>
    <property type="project" value="UniProtKB-KW"/>
</dbReference>
<dbReference type="InterPro" id="IPR036097">
    <property type="entry name" value="HisK_dim/P_sf"/>
</dbReference>
<evidence type="ECO:0000256" key="8">
    <source>
        <dbReference type="ARBA" id="ARBA00022989"/>
    </source>
</evidence>
<keyword evidence="4" id="KW-0597">Phosphoprotein</keyword>
<dbReference type="InterPro" id="IPR005467">
    <property type="entry name" value="His_kinase_dom"/>
</dbReference>
<evidence type="ECO:0000313" key="14">
    <source>
        <dbReference type="EMBL" id="GAA0349887.1"/>
    </source>
</evidence>
<dbReference type="PANTHER" id="PTHR45436">
    <property type="entry name" value="SENSOR HISTIDINE KINASE YKOH"/>
    <property type="match status" value="1"/>
</dbReference>
<feature type="domain" description="Histidine kinase" evidence="12">
    <location>
        <begin position="251"/>
        <end position="454"/>
    </location>
</feature>
<dbReference type="RefSeq" id="WP_343843153.1">
    <property type="nucleotide sequence ID" value="NZ_BAAAEI010000006.1"/>
</dbReference>
<feature type="transmembrane region" description="Helical" evidence="11">
    <location>
        <begin position="169"/>
        <end position="189"/>
    </location>
</feature>
<evidence type="ECO:0000256" key="9">
    <source>
        <dbReference type="ARBA" id="ARBA00023012"/>
    </source>
</evidence>
<dbReference type="InterPro" id="IPR004358">
    <property type="entry name" value="Sig_transdc_His_kin-like_C"/>
</dbReference>
<evidence type="ECO:0000256" key="5">
    <source>
        <dbReference type="ARBA" id="ARBA00022679"/>
    </source>
</evidence>
<dbReference type="SMART" id="SM00304">
    <property type="entry name" value="HAMP"/>
    <property type="match status" value="1"/>
</dbReference>
<dbReference type="CDD" id="cd00082">
    <property type="entry name" value="HisKA"/>
    <property type="match status" value="1"/>
</dbReference>
<evidence type="ECO:0000256" key="11">
    <source>
        <dbReference type="SAM" id="Phobius"/>
    </source>
</evidence>
<evidence type="ECO:0000256" key="6">
    <source>
        <dbReference type="ARBA" id="ARBA00022692"/>
    </source>
</evidence>
<dbReference type="Pfam" id="PF00512">
    <property type="entry name" value="HisKA"/>
    <property type="match status" value="1"/>
</dbReference>
<dbReference type="SMART" id="SM00387">
    <property type="entry name" value="HATPase_c"/>
    <property type="match status" value="1"/>
</dbReference>
<dbReference type="InterPro" id="IPR003661">
    <property type="entry name" value="HisK_dim/P_dom"/>
</dbReference>
<dbReference type="SMART" id="SM00388">
    <property type="entry name" value="HisKA"/>
    <property type="match status" value="1"/>
</dbReference>
<keyword evidence="10 11" id="KW-0472">Membrane</keyword>
<dbReference type="PROSITE" id="PS50109">
    <property type="entry name" value="HIS_KIN"/>
    <property type="match status" value="1"/>
</dbReference>
<dbReference type="PANTHER" id="PTHR45436:SF15">
    <property type="entry name" value="SENSOR HISTIDINE KINASE CUSS"/>
    <property type="match status" value="1"/>
</dbReference>
<reference evidence="14 15" key="1">
    <citation type="journal article" date="2019" name="Int. J. Syst. Evol. Microbiol.">
        <title>The Global Catalogue of Microorganisms (GCM) 10K type strain sequencing project: providing services to taxonomists for standard genome sequencing and annotation.</title>
        <authorList>
            <consortium name="The Broad Institute Genomics Platform"/>
            <consortium name="The Broad Institute Genome Sequencing Center for Infectious Disease"/>
            <person name="Wu L."/>
            <person name="Ma J."/>
        </authorList>
    </citation>
    <scope>NUCLEOTIDE SEQUENCE [LARGE SCALE GENOMIC DNA]</scope>
    <source>
        <strain evidence="14 15">JCM 13378</strain>
    </source>
</reference>
<dbReference type="SUPFAM" id="SSF55874">
    <property type="entry name" value="ATPase domain of HSP90 chaperone/DNA topoisomerase II/histidine kinase"/>
    <property type="match status" value="1"/>
</dbReference>
<dbReference type="Proteomes" id="UP001501757">
    <property type="component" value="Unassembled WGS sequence"/>
</dbReference>
<keyword evidence="15" id="KW-1185">Reference proteome</keyword>
<keyword evidence="7" id="KW-0418">Kinase</keyword>
<dbReference type="Pfam" id="PF00672">
    <property type="entry name" value="HAMP"/>
    <property type="match status" value="1"/>
</dbReference>
<evidence type="ECO:0000256" key="3">
    <source>
        <dbReference type="ARBA" id="ARBA00012438"/>
    </source>
</evidence>
<evidence type="ECO:0000256" key="7">
    <source>
        <dbReference type="ARBA" id="ARBA00022777"/>
    </source>
</evidence>
<evidence type="ECO:0000313" key="15">
    <source>
        <dbReference type="Proteomes" id="UP001501757"/>
    </source>
</evidence>
<dbReference type="Pfam" id="PF02518">
    <property type="entry name" value="HATPase_c"/>
    <property type="match status" value="1"/>
</dbReference>
<gene>
    <name evidence="14" type="ORF">GCM10009092_12880</name>
</gene>
<comment type="catalytic activity">
    <reaction evidence="1">
        <text>ATP + protein L-histidine = ADP + protein N-phospho-L-histidine.</text>
        <dbReference type="EC" id="2.7.13.3"/>
    </reaction>
</comment>
<evidence type="ECO:0000256" key="1">
    <source>
        <dbReference type="ARBA" id="ARBA00000085"/>
    </source>
</evidence>
<dbReference type="Gene3D" id="1.10.287.130">
    <property type="match status" value="1"/>
</dbReference>